<name>A0ABU1UNU2_9ACTN</name>
<protein>
    <submittedName>
        <fullName evidence="1">Uncharacterized protein</fullName>
    </submittedName>
</protein>
<reference evidence="1 2" key="1">
    <citation type="submission" date="2023-07" db="EMBL/GenBank/DDBJ databases">
        <title>Sorghum-associated microbial communities from plants grown in Nebraska, USA.</title>
        <authorList>
            <person name="Schachtman D."/>
        </authorList>
    </citation>
    <scope>NUCLEOTIDE SEQUENCE [LARGE SCALE GENOMIC DNA]</scope>
    <source>
        <strain evidence="1 2">BE248</strain>
    </source>
</reference>
<dbReference type="EMBL" id="JAVDWH010000001">
    <property type="protein sequence ID" value="MDR7086824.1"/>
    <property type="molecule type" value="Genomic_DNA"/>
</dbReference>
<evidence type="ECO:0000313" key="2">
    <source>
        <dbReference type="Proteomes" id="UP001257739"/>
    </source>
</evidence>
<comment type="caution">
    <text evidence="1">The sequence shown here is derived from an EMBL/GenBank/DDBJ whole genome shotgun (WGS) entry which is preliminary data.</text>
</comment>
<gene>
    <name evidence="1" type="ORF">J2X11_001663</name>
</gene>
<dbReference type="Proteomes" id="UP001257739">
    <property type="component" value="Unassembled WGS sequence"/>
</dbReference>
<sequence>MDDQANESVIGRLLEEISWQKAAKYRQGGRGIEDVLTAEVFMPLDYLPRDLFLGEVFRRGHGANHARAAIVSEIEDAQFTLLPDEVLVGPKSIKVQPDGCLATPSTLVLIEAKRIRRSSFQTKQLARELVALHQQSDGRTPLLFLVLSAPPPVLVDNLGRIDLVQAISLTIDEVLAETGLIEFDASGLLHDLEDTLAWITWSEIRQLVEDQVANLPDLSPGLAGTIRRLAAAVTGAVDWHT</sequence>
<organism evidence="1 2">
    <name type="scientific">Aeromicrobium panaciterrae</name>
    <dbReference type="NCBI Taxonomy" id="363861"/>
    <lineage>
        <taxon>Bacteria</taxon>
        <taxon>Bacillati</taxon>
        <taxon>Actinomycetota</taxon>
        <taxon>Actinomycetes</taxon>
        <taxon>Propionibacteriales</taxon>
        <taxon>Nocardioidaceae</taxon>
        <taxon>Aeromicrobium</taxon>
    </lineage>
</organism>
<keyword evidence="2" id="KW-1185">Reference proteome</keyword>
<dbReference type="RefSeq" id="WP_309969414.1">
    <property type="nucleotide sequence ID" value="NZ_JAVDWH010000001.1"/>
</dbReference>
<accession>A0ABU1UNU2</accession>
<evidence type="ECO:0000313" key="1">
    <source>
        <dbReference type="EMBL" id="MDR7086824.1"/>
    </source>
</evidence>
<proteinExistence type="predicted"/>